<feature type="coiled-coil region" evidence="1">
    <location>
        <begin position="211"/>
        <end position="238"/>
    </location>
</feature>
<evidence type="ECO:0000256" key="1">
    <source>
        <dbReference type="SAM" id="Coils"/>
    </source>
</evidence>
<dbReference type="PROSITE" id="PS50883">
    <property type="entry name" value="EAL"/>
    <property type="match status" value="1"/>
</dbReference>
<evidence type="ECO:0000313" key="5">
    <source>
        <dbReference type="EMBL" id="GGY80315.1"/>
    </source>
</evidence>
<evidence type="ECO:0000259" key="4">
    <source>
        <dbReference type="PROSITE" id="PS50887"/>
    </source>
</evidence>
<dbReference type="Pfam" id="PF00990">
    <property type="entry name" value="GGDEF"/>
    <property type="match status" value="1"/>
</dbReference>
<keyword evidence="1" id="KW-0175">Coiled coil</keyword>
<dbReference type="RefSeq" id="WP_189419392.1">
    <property type="nucleotide sequence ID" value="NZ_BMYZ01000002.1"/>
</dbReference>
<reference evidence="6" key="1">
    <citation type="journal article" date="2019" name="Int. J. Syst. Evol. Microbiol.">
        <title>The Global Catalogue of Microorganisms (GCM) 10K type strain sequencing project: providing services to taxonomists for standard genome sequencing and annotation.</title>
        <authorList>
            <consortium name="The Broad Institute Genomics Platform"/>
            <consortium name="The Broad Institute Genome Sequencing Center for Infectious Disease"/>
            <person name="Wu L."/>
            <person name="Ma J."/>
        </authorList>
    </citation>
    <scope>NUCLEOTIDE SEQUENCE [LARGE SCALE GENOMIC DNA]</scope>
    <source>
        <strain evidence="6">KCTC 32239</strain>
    </source>
</reference>
<sequence length="687" mass="76503">MTNDIRASAQQLAEQDESLVHQKLVAMFRQLPNVLIFTFAATSALAFYFYDHSRELGLWTWWGAMQLVSLLRLGSLVWWRKANTRTDVNWQHVLHVFSAFALLVGVLWASFTVAYFSSASASQRMVISLVMSTVAAGSVSVLALVPWVNRVFIVLLVGPLVLLFAQAGKSDDLVVAGLGVVLFIGLTGFSRVTGENFLSSVMAVQRQHKKMASVFAQRDELIKAKDELEARVMRQIAALQAEMDLKERYAQELDKIANCDQVTGLLNRAGFDEGLKRFLSTARDHQEVVGMMAIEVLHFDVVELQGSLVSDQVLLALADRLKHFMPQRSLIASWGGAEFFVASAQEDIDASETPFWNRYAALVQDVLQQPIDTDVGPICIDVLIGVTRYPDLAINNELMLYQSAAAKHNLRKLGVGGIKVFDPHLDSFLKERHHLRQALHKAIEHSSLSLVFQPVVPSLRSQPYKMEALLRWRDDEFGQVSPTVFIPIAEESGLIVPLGRWVLHSACVTALDWPNKCVICVNVSIHQILSGSLLADIQSALEHSGLAPSRLEIEITESVFAQDIDYLSSVLRAVRDLGVRVAIDDFGTGYSSLAYLRRLPVDTVKIDRSFINELDLESQKFLFSIVTMARGLGFYIVAEGVETRQQKDLLLGLGVDYIQGYFFSKPIDLAASSKWLADQLDERVGQP</sequence>
<evidence type="ECO:0000259" key="3">
    <source>
        <dbReference type="PROSITE" id="PS50883"/>
    </source>
</evidence>
<protein>
    <recommendedName>
        <fullName evidence="7">EAL domain-containing protein</fullName>
    </recommendedName>
</protein>
<proteinExistence type="predicted"/>
<feature type="transmembrane region" description="Helical" evidence="2">
    <location>
        <begin position="125"/>
        <end position="144"/>
    </location>
</feature>
<dbReference type="CDD" id="cd01948">
    <property type="entry name" value="EAL"/>
    <property type="match status" value="1"/>
</dbReference>
<dbReference type="PANTHER" id="PTHR33121:SF70">
    <property type="entry name" value="SIGNALING PROTEIN YKOW"/>
    <property type="match status" value="1"/>
</dbReference>
<feature type="domain" description="EAL" evidence="3">
    <location>
        <begin position="432"/>
        <end position="680"/>
    </location>
</feature>
<feature type="transmembrane region" description="Helical" evidence="2">
    <location>
        <begin position="31"/>
        <end position="50"/>
    </location>
</feature>
<dbReference type="InterPro" id="IPR001633">
    <property type="entry name" value="EAL_dom"/>
</dbReference>
<evidence type="ECO:0008006" key="7">
    <source>
        <dbReference type="Google" id="ProtNLM"/>
    </source>
</evidence>
<keyword evidence="2" id="KW-1133">Transmembrane helix</keyword>
<dbReference type="Gene3D" id="3.30.70.270">
    <property type="match status" value="1"/>
</dbReference>
<evidence type="ECO:0000313" key="6">
    <source>
        <dbReference type="Proteomes" id="UP000619761"/>
    </source>
</evidence>
<feature type="transmembrane region" description="Helical" evidence="2">
    <location>
        <begin position="151"/>
        <end position="167"/>
    </location>
</feature>
<feature type="transmembrane region" description="Helical" evidence="2">
    <location>
        <begin position="92"/>
        <end position="113"/>
    </location>
</feature>
<dbReference type="PANTHER" id="PTHR33121">
    <property type="entry name" value="CYCLIC DI-GMP PHOSPHODIESTERASE PDEF"/>
    <property type="match status" value="1"/>
</dbReference>
<dbReference type="SUPFAM" id="SSF55073">
    <property type="entry name" value="Nucleotide cyclase"/>
    <property type="match status" value="1"/>
</dbReference>
<comment type="caution">
    <text evidence="5">The sequence shown here is derived from an EMBL/GenBank/DDBJ whole genome shotgun (WGS) entry which is preliminary data.</text>
</comment>
<dbReference type="InterPro" id="IPR035919">
    <property type="entry name" value="EAL_sf"/>
</dbReference>
<gene>
    <name evidence="5" type="ORF">GCM10011613_26680</name>
</gene>
<dbReference type="InterPro" id="IPR000160">
    <property type="entry name" value="GGDEF_dom"/>
</dbReference>
<evidence type="ECO:0000256" key="2">
    <source>
        <dbReference type="SAM" id="Phobius"/>
    </source>
</evidence>
<dbReference type="SUPFAM" id="SSF141868">
    <property type="entry name" value="EAL domain-like"/>
    <property type="match status" value="1"/>
</dbReference>
<dbReference type="InterPro" id="IPR050706">
    <property type="entry name" value="Cyclic-di-GMP_PDE-like"/>
</dbReference>
<organism evidence="5 6">
    <name type="scientific">Cellvibrio zantedeschiae</name>
    <dbReference type="NCBI Taxonomy" id="1237077"/>
    <lineage>
        <taxon>Bacteria</taxon>
        <taxon>Pseudomonadati</taxon>
        <taxon>Pseudomonadota</taxon>
        <taxon>Gammaproteobacteria</taxon>
        <taxon>Cellvibrionales</taxon>
        <taxon>Cellvibrionaceae</taxon>
        <taxon>Cellvibrio</taxon>
    </lineage>
</organism>
<dbReference type="SMART" id="SM00052">
    <property type="entry name" value="EAL"/>
    <property type="match status" value="1"/>
</dbReference>
<dbReference type="Proteomes" id="UP000619761">
    <property type="component" value="Unassembled WGS sequence"/>
</dbReference>
<feature type="domain" description="GGDEF" evidence="4">
    <location>
        <begin position="292"/>
        <end position="423"/>
    </location>
</feature>
<accession>A0ABQ3B760</accession>
<dbReference type="SMART" id="SM00267">
    <property type="entry name" value="GGDEF"/>
    <property type="match status" value="1"/>
</dbReference>
<dbReference type="Gene3D" id="3.20.20.450">
    <property type="entry name" value="EAL domain"/>
    <property type="match status" value="1"/>
</dbReference>
<name>A0ABQ3B760_9GAMM</name>
<keyword evidence="6" id="KW-1185">Reference proteome</keyword>
<feature type="transmembrane region" description="Helical" evidence="2">
    <location>
        <begin position="56"/>
        <end position="80"/>
    </location>
</feature>
<keyword evidence="2" id="KW-0812">Transmembrane</keyword>
<dbReference type="CDD" id="cd01949">
    <property type="entry name" value="GGDEF"/>
    <property type="match status" value="1"/>
</dbReference>
<dbReference type="Pfam" id="PF00563">
    <property type="entry name" value="EAL"/>
    <property type="match status" value="1"/>
</dbReference>
<keyword evidence="2" id="KW-0472">Membrane</keyword>
<dbReference type="EMBL" id="BMYZ01000002">
    <property type="protein sequence ID" value="GGY80315.1"/>
    <property type="molecule type" value="Genomic_DNA"/>
</dbReference>
<dbReference type="PROSITE" id="PS50887">
    <property type="entry name" value="GGDEF"/>
    <property type="match status" value="1"/>
</dbReference>
<dbReference type="InterPro" id="IPR029787">
    <property type="entry name" value="Nucleotide_cyclase"/>
</dbReference>
<dbReference type="InterPro" id="IPR043128">
    <property type="entry name" value="Rev_trsase/Diguanyl_cyclase"/>
</dbReference>